<reference evidence="11 12" key="1">
    <citation type="journal article" date="2022" name="Nat. Plants">
        <title>Genomes of leafy and leafless Platanthera orchids illuminate the evolution of mycoheterotrophy.</title>
        <authorList>
            <person name="Li M.H."/>
            <person name="Liu K.W."/>
            <person name="Li Z."/>
            <person name="Lu H.C."/>
            <person name="Ye Q.L."/>
            <person name="Zhang D."/>
            <person name="Wang J.Y."/>
            <person name="Li Y.F."/>
            <person name="Zhong Z.M."/>
            <person name="Liu X."/>
            <person name="Yu X."/>
            <person name="Liu D.K."/>
            <person name="Tu X.D."/>
            <person name="Liu B."/>
            <person name="Hao Y."/>
            <person name="Liao X.Y."/>
            <person name="Jiang Y.T."/>
            <person name="Sun W.H."/>
            <person name="Chen J."/>
            <person name="Chen Y.Q."/>
            <person name="Ai Y."/>
            <person name="Zhai J.W."/>
            <person name="Wu S.S."/>
            <person name="Zhou Z."/>
            <person name="Hsiao Y.Y."/>
            <person name="Wu W.L."/>
            <person name="Chen Y.Y."/>
            <person name="Lin Y.F."/>
            <person name="Hsu J.L."/>
            <person name="Li C.Y."/>
            <person name="Wang Z.W."/>
            <person name="Zhao X."/>
            <person name="Zhong W.Y."/>
            <person name="Ma X.K."/>
            <person name="Ma L."/>
            <person name="Huang J."/>
            <person name="Chen G.Z."/>
            <person name="Huang M.Z."/>
            <person name="Huang L."/>
            <person name="Peng D.H."/>
            <person name="Luo Y.B."/>
            <person name="Zou S.Q."/>
            <person name="Chen S.P."/>
            <person name="Lan S."/>
            <person name="Tsai W.C."/>
            <person name="Van de Peer Y."/>
            <person name="Liu Z.J."/>
        </authorList>
    </citation>
    <scope>NUCLEOTIDE SEQUENCE [LARGE SCALE GENOMIC DNA]</scope>
    <source>
        <strain evidence="11">Lor287</strain>
    </source>
</reference>
<evidence type="ECO:0000256" key="6">
    <source>
        <dbReference type="ARBA" id="ARBA00023163"/>
    </source>
</evidence>
<dbReference type="SUPFAM" id="SSF57667">
    <property type="entry name" value="beta-beta-alpha zinc fingers"/>
    <property type="match status" value="1"/>
</dbReference>
<evidence type="ECO:0000313" key="11">
    <source>
        <dbReference type="EMBL" id="KAK8956658.1"/>
    </source>
</evidence>
<evidence type="ECO:0000256" key="3">
    <source>
        <dbReference type="ARBA" id="ARBA00022771"/>
    </source>
</evidence>
<keyword evidence="6" id="KW-0804">Transcription</keyword>
<dbReference type="GO" id="GO:0005634">
    <property type="term" value="C:nucleus"/>
    <property type="evidence" value="ECO:0007669"/>
    <property type="project" value="UniProtKB-SubCell"/>
</dbReference>
<keyword evidence="4" id="KW-0862">Zinc</keyword>
<evidence type="ECO:0000256" key="8">
    <source>
        <dbReference type="PROSITE-ProRule" id="PRU00042"/>
    </source>
</evidence>
<dbReference type="InterPro" id="IPR036236">
    <property type="entry name" value="Znf_C2H2_sf"/>
</dbReference>
<sequence>MAAVGRYYGCIFCKRGFQTSQALGGHMNLHRQERCRIRPVAKPTLTRVLDGREGYHPYYSRHPCRVLPLCERRANCADYFPENSESFRKPRERPAPAAKEERRKVDEGKERPEEDLDLELRLGYAW</sequence>
<keyword evidence="2" id="KW-0479">Metal-binding</keyword>
<dbReference type="InterPro" id="IPR052426">
    <property type="entry name" value="Plant_dev_regulator"/>
</dbReference>
<dbReference type="PANTHER" id="PTHR45801">
    <property type="entry name" value="OS07G0101800 PROTEIN"/>
    <property type="match status" value="1"/>
</dbReference>
<evidence type="ECO:0000256" key="4">
    <source>
        <dbReference type="ARBA" id="ARBA00022833"/>
    </source>
</evidence>
<feature type="compositionally biased region" description="Basic and acidic residues" evidence="9">
    <location>
        <begin position="85"/>
        <end position="112"/>
    </location>
</feature>
<name>A0AAP0GF05_9ASPA</name>
<evidence type="ECO:0000256" key="2">
    <source>
        <dbReference type="ARBA" id="ARBA00022723"/>
    </source>
</evidence>
<keyword evidence="3 8" id="KW-0863">Zinc-finger</keyword>
<gene>
    <name evidence="11" type="primary">TAC1</name>
    <name evidence="11" type="ORF">KSP39_PZI000655</name>
</gene>
<dbReference type="GO" id="GO:0008270">
    <property type="term" value="F:zinc ion binding"/>
    <property type="evidence" value="ECO:0007669"/>
    <property type="project" value="UniProtKB-KW"/>
</dbReference>
<evidence type="ECO:0000259" key="10">
    <source>
        <dbReference type="PROSITE" id="PS50157"/>
    </source>
</evidence>
<evidence type="ECO:0000313" key="12">
    <source>
        <dbReference type="Proteomes" id="UP001418222"/>
    </source>
</evidence>
<proteinExistence type="predicted"/>
<comment type="subcellular location">
    <subcellularLocation>
        <location evidence="1">Nucleus</location>
    </subcellularLocation>
</comment>
<accession>A0AAP0GF05</accession>
<protein>
    <submittedName>
        <fullName evidence="11">Transcriptional regulator TAC1</fullName>
    </submittedName>
</protein>
<dbReference type="PROSITE" id="PS00028">
    <property type="entry name" value="ZINC_FINGER_C2H2_1"/>
    <property type="match status" value="1"/>
</dbReference>
<evidence type="ECO:0000256" key="7">
    <source>
        <dbReference type="ARBA" id="ARBA00023242"/>
    </source>
</evidence>
<dbReference type="AlphaFoldDB" id="A0AAP0GF05"/>
<evidence type="ECO:0000256" key="1">
    <source>
        <dbReference type="ARBA" id="ARBA00004123"/>
    </source>
</evidence>
<feature type="region of interest" description="Disordered" evidence="9">
    <location>
        <begin position="82"/>
        <end position="114"/>
    </location>
</feature>
<organism evidence="11 12">
    <name type="scientific">Platanthera zijinensis</name>
    <dbReference type="NCBI Taxonomy" id="2320716"/>
    <lineage>
        <taxon>Eukaryota</taxon>
        <taxon>Viridiplantae</taxon>
        <taxon>Streptophyta</taxon>
        <taxon>Embryophyta</taxon>
        <taxon>Tracheophyta</taxon>
        <taxon>Spermatophyta</taxon>
        <taxon>Magnoliopsida</taxon>
        <taxon>Liliopsida</taxon>
        <taxon>Asparagales</taxon>
        <taxon>Orchidaceae</taxon>
        <taxon>Orchidoideae</taxon>
        <taxon>Orchideae</taxon>
        <taxon>Orchidinae</taxon>
        <taxon>Platanthera</taxon>
    </lineage>
</organism>
<keyword evidence="5" id="KW-0805">Transcription regulation</keyword>
<dbReference type="EMBL" id="JBBWWQ010000001">
    <property type="protein sequence ID" value="KAK8956658.1"/>
    <property type="molecule type" value="Genomic_DNA"/>
</dbReference>
<comment type="caution">
    <text evidence="11">The sequence shown here is derived from an EMBL/GenBank/DDBJ whole genome shotgun (WGS) entry which is preliminary data.</text>
</comment>
<dbReference type="Pfam" id="PF13912">
    <property type="entry name" value="zf-C2H2_6"/>
    <property type="match status" value="1"/>
</dbReference>
<dbReference type="InterPro" id="IPR013087">
    <property type="entry name" value="Znf_C2H2_type"/>
</dbReference>
<keyword evidence="7" id="KW-0539">Nucleus</keyword>
<dbReference type="Proteomes" id="UP001418222">
    <property type="component" value="Unassembled WGS sequence"/>
</dbReference>
<evidence type="ECO:0000256" key="9">
    <source>
        <dbReference type="SAM" id="MobiDB-lite"/>
    </source>
</evidence>
<evidence type="ECO:0000256" key="5">
    <source>
        <dbReference type="ARBA" id="ARBA00023015"/>
    </source>
</evidence>
<dbReference type="PANTHER" id="PTHR45801:SF110">
    <property type="entry name" value="TRANSCRIPTIONAL REGULATOR SUPERMAN"/>
    <property type="match status" value="1"/>
</dbReference>
<keyword evidence="12" id="KW-1185">Reference proteome</keyword>
<feature type="domain" description="C2H2-type" evidence="10">
    <location>
        <begin position="8"/>
        <end position="35"/>
    </location>
</feature>
<dbReference type="PROSITE" id="PS50157">
    <property type="entry name" value="ZINC_FINGER_C2H2_2"/>
    <property type="match status" value="1"/>
</dbReference>